<proteinExistence type="predicted"/>
<keyword evidence="2" id="KW-0378">Hydrolase</keyword>
<gene>
    <name evidence="2" type="ORF">E0493_21995</name>
</gene>
<dbReference type="EMBL" id="SNVJ01000037">
    <property type="protein sequence ID" value="MXP66020.1"/>
    <property type="molecule type" value="Genomic_DNA"/>
</dbReference>
<name>A0A845BIY4_9PROT</name>
<dbReference type="Pfam" id="PF13365">
    <property type="entry name" value="Trypsin_2"/>
    <property type="match status" value="1"/>
</dbReference>
<dbReference type="Proteomes" id="UP000460715">
    <property type="component" value="Unassembled WGS sequence"/>
</dbReference>
<evidence type="ECO:0000256" key="1">
    <source>
        <dbReference type="SAM" id="MobiDB-lite"/>
    </source>
</evidence>
<feature type="compositionally biased region" description="Low complexity" evidence="1">
    <location>
        <begin position="25"/>
        <end position="40"/>
    </location>
</feature>
<evidence type="ECO:0000313" key="2">
    <source>
        <dbReference type="EMBL" id="MXP66020.1"/>
    </source>
</evidence>
<feature type="region of interest" description="Disordered" evidence="1">
    <location>
        <begin position="20"/>
        <end position="45"/>
    </location>
</feature>
<accession>A0A845BIY4</accession>
<comment type="caution">
    <text evidence="2">The sequence shown here is derived from an EMBL/GenBank/DDBJ whole genome shotgun (WGS) entry which is preliminary data.</text>
</comment>
<keyword evidence="2" id="KW-0645">Protease</keyword>
<organism evidence="2 3">
    <name type="scientific">Teichococcus coralli</name>
    <dbReference type="NCBI Taxonomy" id="2545983"/>
    <lineage>
        <taxon>Bacteria</taxon>
        <taxon>Pseudomonadati</taxon>
        <taxon>Pseudomonadota</taxon>
        <taxon>Alphaproteobacteria</taxon>
        <taxon>Acetobacterales</taxon>
        <taxon>Roseomonadaceae</taxon>
        <taxon>Roseomonas</taxon>
    </lineage>
</organism>
<dbReference type="InterPro" id="IPR009003">
    <property type="entry name" value="Peptidase_S1_PA"/>
</dbReference>
<dbReference type="GO" id="GO:0008233">
    <property type="term" value="F:peptidase activity"/>
    <property type="evidence" value="ECO:0007669"/>
    <property type="project" value="UniProtKB-KW"/>
</dbReference>
<keyword evidence="3" id="KW-1185">Reference proteome</keyword>
<dbReference type="AlphaFoldDB" id="A0A845BIY4"/>
<dbReference type="SUPFAM" id="SSF50494">
    <property type="entry name" value="Trypsin-like serine proteases"/>
    <property type="match status" value="1"/>
</dbReference>
<protein>
    <submittedName>
        <fullName evidence="2">Serine protease</fullName>
    </submittedName>
</protein>
<reference evidence="2 3" key="1">
    <citation type="submission" date="2019-03" db="EMBL/GenBank/DDBJ databases">
        <title>Roseomonas sp. a novel Roseomonas species isolated from Sea whip Gorgonian.</title>
        <authorList>
            <person name="Li F."/>
            <person name="Pan X."/>
            <person name="Huang S."/>
            <person name="Li Z."/>
            <person name="Meng B."/>
        </authorList>
    </citation>
    <scope>NUCLEOTIDE SEQUENCE [LARGE SCALE GENOMIC DNA]</scope>
    <source>
        <strain evidence="2 3">M0104</strain>
    </source>
</reference>
<dbReference type="GO" id="GO:0006508">
    <property type="term" value="P:proteolysis"/>
    <property type="evidence" value="ECO:0007669"/>
    <property type="project" value="UniProtKB-KW"/>
</dbReference>
<evidence type="ECO:0000313" key="3">
    <source>
        <dbReference type="Proteomes" id="UP000460715"/>
    </source>
</evidence>
<sequence length="393" mass="40861">MPDPVTPDPAPRLETAAARARRILGGRSASGQESSAQEAGVSRLGMPDEQDARAIAAKLRAVAPAATAGAAGRDQDAEAAALGQSLVSRARDAMLRLLNGTADGNIGGGDATALEAVMFARGRPALRIVEARIEPISDQLHPGSGIWRTVIANHEGSMLTTCASTGAVRVRDKISGRGPWVQGTAWVIGGDCVVTNRHVVFPGGGFNHLAQRLPGQPPKAILKKHLDISVDFAFDDTGPSLSFPVAEVLYVAEEGHPLDVAVLRLAANGQAAMPGPLVMMEDVLAVGDIYVVGHPGKLDPSLVPEKVQAVFGSPDERKRVSLGKQMEMDGRYPGDAVYDASSIGGFSGGAVCAIGLPGVGALHYMGDESNGNRGVLTSELLKSPVQGFIRRGR</sequence>